<feature type="domain" description="EF-hand" evidence="13">
    <location>
        <begin position="1498"/>
        <end position="1533"/>
    </location>
</feature>
<comment type="similarity">
    <text evidence="2">Belongs to the WD repeat ARPC1 family.</text>
</comment>
<reference evidence="16 17" key="1">
    <citation type="journal article" date="2018" name="Gigascience">
        <title>Genomes of trombidid mites reveal novel predicted allergens and laterally-transferred genes associated with secondary metabolism.</title>
        <authorList>
            <person name="Dong X."/>
            <person name="Chaisiri K."/>
            <person name="Xia D."/>
            <person name="Armstrong S.D."/>
            <person name="Fang Y."/>
            <person name="Donnelly M.J."/>
            <person name="Kadowaki T."/>
            <person name="McGarry J.W."/>
            <person name="Darby A.C."/>
            <person name="Makepeace B.L."/>
        </authorList>
    </citation>
    <scope>NUCLEOTIDE SEQUENCE [LARGE SCALE GENOMIC DNA]</scope>
    <source>
        <strain evidence="16">UoL-UT</strain>
    </source>
</reference>
<dbReference type="InterPro" id="IPR036508">
    <property type="entry name" value="Chitin-bd_dom_sf"/>
</dbReference>
<feature type="domain" description="Chitin-binding type-2" evidence="14">
    <location>
        <begin position="109"/>
        <end position="171"/>
    </location>
</feature>
<evidence type="ECO:0000313" key="17">
    <source>
        <dbReference type="Proteomes" id="UP000288716"/>
    </source>
</evidence>
<evidence type="ECO:0000259" key="14">
    <source>
        <dbReference type="PROSITE" id="PS50940"/>
    </source>
</evidence>
<evidence type="ECO:0000256" key="11">
    <source>
        <dbReference type="PROSITE-ProRule" id="PRU00221"/>
    </source>
</evidence>
<dbReference type="Gene3D" id="1.10.238.10">
    <property type="entry name" value="EF-hand"/>
    <property type="match status" value="2"/>
</dbReference>
<dbReference type="SMART" id="SM00320">
    <property type="entry name" value="WD40"/>
    <property type="match status" value="4"/>
</dbReference>
<feature type="domain" description="GH18" evidence="15">
    <location>
        <begin position="1"/>
        <end position="76"/>
    </location>
</feature>
<sequence>MVREKDLTAPYIYFKDNWIGFDDEISIKIKVAVKYSMLRNLGGVALWTVNDDDITGKCGYGPFHLLNTIHEVLSDSNATRNHDASLAVIEKYGNVERIVELQNEESDNQLECKRTGYLQHPKDCSRFYRCVKFDNRDKVVNKFQYACPTGLVFDEMNEICNWPSWSSSCQGSGEINIVPKKIFTCSSYDFGKGNFHGYQFKCPFNLAFDEEKLLCNWKWLVKGCPLNSVPRNKFVHSDVSGTTESSVAQDYFSQGLNSHGDEIMSRSDTEQQTLFVDSTKAEHRSESTRPISFARVIKNQVSSVIETIDSKIKQMFGNLNFKKRQDDGNRYINWFSSFSPFGAPAHSMSTKTIPYETNQKPLRHKIVGDEPMISIPVLEVKQESNYEKQRWNNDKIVKNIQTNGFKSGGDSPVLNMSPSKSVFVLSKPLDRNRQNLHKTETIPVPIFTVKNKKINTNNLQQIQRRPDGSEHTTNVHAASSRIRSRAPSIPSQQSFEMMDIKNVMFPTKPSTIEQKQVGRLVRPIKPANGNTNSKYLPNPMKLPQLPSEYILSEQVSFPKSANLVKFRHENVGHKDELNSNKPLQFLSLPQSSSNIDFDIRQIDLQPASVEDVQETDSYAKYSNSVLQQVPLSTVVQPNRFPNALLQQKVQPQLKTIGEHLQPQLKTIGEHFNQFAHNSKQIPEKVQPFTSNVYVAPKQSHYAINVHESKPRPVLGLNAISKFTTPSSVTKNGFIPVTSSFKEKNNAENIWKPNAKTLQTSGSSVEYSIYNENNKQKNQQPLYNFGDKTSPLITVDTKIIQTKLSQSSKKAPQLLIIPVPDNDPKAHTVENIEHMQSLYPDLFSNTFHFTKKTDATPRAVDVETTTANVINAKNSENVLSTQFDNKIVEENLFKSTSVSVSNTRKESSNDYSTTASPISITESKSTPKVTTAIFDNKKSSSEENLLVTQQNLSQSLYDSIQQVIAQHLSSQLKNVDLTLKSNSKFPISTTGAVDTAHTSATFESVSPTIAGKVTPKPDSDNIFSATNTRVINENDRVVNMQWNRQPSWYQYHHQISSLPVANASAHSVHASSIYPVYSSLQNRLTNSDLVTVTTLSTSKSIEEKSIQNAESQRLYYKKIENSGLLTEPSVNDKPIEILRNKSPSPHIQVYIVQGANRPEVKTRTEINEENSKVKVFVIDESNNRDKVMESSIQIPTFGKKISDTRNKDERYYYSTKESKANERLKSTTTEASESNANVYENGDVEYEDTIESSNDKLTATQSIPIPNNKKHSLQSIYNLHAKLRNFTENSIPESACSRPGLFQHPQDCNKFYECYWDKFINKYTLHSFECPVKLAFDSRIIGCSSATDSTIPPPPQQPSAELIKAELNGYFNNMDKDLDELLNAEEVKLWMQSTHDNVIKESVQRQWRYYSPDIQEVHSWVAYNPDKKEVISWEKYVNLTYPENLFDENDSNETLNALKIMFKRSERRWKLADRNNDTVLVEEEFVDFVHPEESDDEKVKEVLILEAVEDMDKDENGEISFHEYMSHMKAMASNEVTNDNEWLKVQENHFTLNLDKDKDGALNFSELKSWLIPEHDKHEAEGLRLISVVDHNKDGKLSREELMDGYETFMALLPPQFWQKFSDDMSPFNNEVHIYKREGLKWLPECVLSQHDLRVTSIDWARKSNRIVTCSADRNAYVWSFVDNIWKPTLVLLRINRAATCVRWSPKEDKFAVGSGAKLISVCYFEEANDWWVSKHIKKPIRSTVTCIDWHPNNVLLACGSTDYKAKIFSAFIKEVDAKEPPTTKWGGKLGTTGSLVGEYSSGGGGWVHDVGFSPDGNRLAWVSHDSTVSVVDANRGMNGHDCCPMLFKYDEHTGKLEFVDKIDKSQRKEVDGISAMKKFQNMDKRAIRELEVNGSGAGDSILDTVHQNTIKEVRVYLESKNVAEKISTVGLDGKMVFWELKHSNLICNKN</sequence>
<dbReference type="Pfam" id="PF00400">
    <property type="entry name" value="WD40"/>
    <property type="match status" value="2"/>
</dbReference>
<keyword evidence="7" id="KW-0009">Actin-binding</keyword>
<dbReference type="SMART" id="SM00054">
    <property type="entry name" value="EFh"/>
    <property type="match status" value="4"/>
</dbReference>
<dbReference type="OrthoDB" id="406844at2759"/>
<evidence type="ECO:0000256" key="6">
    <source>
        <dbReference type="ARBA" id="ARBA00022837"/>
    </source>
</evidence>
<protein>
    <recommendedName>
        <fullName evidence="9">Arp2/3 complex 41 kDa subunit</fullName>
    </recommendedName>
    <alternativeName>
        <fullName evidence="10">p41-ARC</fullName>
    </alternativeName>
</protein>
<dbReference type="PROSITE" id="PS50082">
    <property type="entry name" value="WD_REPEATS_2"/>
    <property type="match status" value="1"/>
</dbReference>
<evidence type="ECO:0000256" key="12">
    <source>
        <dbReference type="SAM" id="MobiDB-lite"/>
    </source>
</evidence>
<evidence type="ECO:0000256" key="4">
    <source>
        <dbReference type="ARBA" id="ARBA00022574"/>
    </source>
</evidence>
<feature type="domain" description="EF-hand" evidence="13">
    <location>
        <begin position="1361"/>
        <end position="1396"/>
    </location>
</feature>
<dbReference type="InterPro" id="IPR011992">
    <property type="entry name" value="EF-hand-dom_pair"/>
</dbReference>
<evidence type="ECO:0000256" key="5">
    <source>
        <dbReference type="ARBA" id="ARBA00022737"/>
    </source>
</evidence>
<dbReference type="SMART" id="SM00494">
    <property type="entry name" value="ChtBD2"/>
    <property type="match status" value="3"/>
</dbReference>
<keyword evidence="8" id="KW-0206">Cytoskeleton</keyword>
<dbReference type="Pfam" id="PF01607">
    <property type="entry name" value="CBM_14"/>
    <property type="match status" value="2"/>
</dbReference>
<evidence type="ECO:0000256" key="3">
    <source>
        <dbReference type="ARBA" id="ARBA00022490"/>
    </source>
</evidence>
<dbReference type="GO" id="GO:0005509">
    <property type="term" value="F:calcium ion binding"/>
    <property type="evidence" value="ECO:0007669"/>
    <property type="project" value="InterPro"/>
</dbReference>
<dbReference type="PANTHER" id="PTHR10709">
    <property type="entry name" value="ACTIN-RELATED PROTEIN 2/3 COMPLEX SUBUNIT 1"/>
    <property type="match status" value="1"/>
</dbReference>
<dbReference type="PROSITE" id="PS50940">
    <property type="entry name" value="CHIT_BIND_II"/>
    <property type="match status" value="2"/>
</dbReference>
<feature type="domain" description="Chitin-binding type-2" evidence="14">
    <location>
        <begin position="1292"/>
        <end position="1342"/>
    </location>
</feature>
<keyword evidence="6" id="KW-0106">Calcium</keyword>
<evidence type="ECO:0000256" key="1">
    <source>
        <dbReference type="ARBA" id="ARBA00004245"/>
    </source>
</evidence>
<keyword evidence="5" id="KW-0677">Repeat</keyword>
<dbReference type="GO" id="GO:0008061">
    <property type="term" value="F:chitin binding"/>
    <property type="evidence" value="ECO:0007669"/>
    <property type="project" value="InterPro"/>
</dbReference>
<dbReference type="InterPro" id="IPR001680">
    <property type="entry name" value="WD40_rpt"/>
</dbReference>
<dbReference type="Gene3D" id="2.170.140.10">
    <property type="entry name" value="Chitin binding domain"/>
    <property type="match status" value="1"/>
</dbReference>
<dbReference type="GO" id="GO:0034314">
    <property type="term" value="P:Arp2/3 complex-mediated actin nucleation"/>
    <property type="evidence" value="ECO:0007669"/>
    <property type="project" value="InterPro"/>
</dbReference>
<organism evidence="16 17">
    <name type="scientific">Leptotrombidium deliense</name>
    <dbReference type="NCBI Taxonomy" id="299467"/>
    <lineage>
        <taxon>Eukaryota</taxon>
        <taxon>Metazoa</taxon>
        <taxon>Ecdysozoa</taxon>
        <taxon>Arthropoda</taxon>
        <taxon>Chelicerata</taxon>
        <taxon>Arachnida</taxon>
        <taxon>Acari</taxon>
        <taxon>Acariformes</taxon>
        <taxon>Trombidiformes</taxon>
        <taxon>Prostigmata</taxon>
        <taxon>Anystina</taxon>
        <taxon>Parasitengona</taxon>
        <taxon>Trombiculoidea</taxon>
        <taxon>Trombiculidae</taxon>
        <taxon>Leptotrombidium</taxon>
    </lineage>
</organism>
<dbReference type="InterPro" id="IPR036322">
    <property type="entry name" value="WD40_repeat_dom_sf"/>
</dbReference>
<accession>A0A443SRP6</accession>
<dbReference type="PANTHER" id="PTHR10709:SF2">
    <property type="entry name" value="ACTIN-RELATED PROTEIN 2_3 COMPLEX SUBUNIT"/>
    <property type="match status" value="1"/>
</dbReference>
<proteinExistence type="inferred from homology"/>
<evidence type="ECO:0000259" key="15">
    <source>
        <dbReference type="PROSITE" id="PS51910"/>
    </source>
</evidence>
<dbReference type="InterPro" id="IPR002048">
    <property type="entry name" value="EF_hand_dom"/>
</dbReference>
<comment type="subcellular location">
    <subcellularLocation>
        <location evidence="1">Cytoplasm</location>
        <location evidence="1">Cytoskeleton</location>
    </subcellularLocation>
</comment>
<dbReference type="SUPFAM" id="SSF47473">
    <property type="entry name" value="EF-hand"/>
    <property type="match status" value="2"/>
</dbReference>
<evidence type="ECO:0000256" key="10">
    <source>
        <dbReference type="ARBA" id="ARBA00041789"/>
    </source>
</evidence>
<keyword evidence="3" id="KW-0963">Cytoplasm</keyword>
<evidence type="ECO:0000256" key="8">
    <source>
        <dbReference type="ARBA" id="ARBA00023212"/>
    </source>
</evidence>
<dbReference type="STRING" id="299467.A0A443SRP6"/>
<dbReference type="InterPro" id="IPR015943">
    <property type="entry name" value="WD40/YVTN_repeat-like_dom_sf"/>
</dbReference>
<evidence type="ECO:0000256" key="2">
    <source>
        <dbReference type="ARBA" id="ARBA00006260"/>
    </source>
</evidence>
<dbReference type="GO" id="GO:0005885">
    <property type="term" value="C:Arp2/3 protein complex"/>
    <property type="evidence" value="ECO:0007669"/>
    <property type="project" value="InterPro"/>
</dbReference>
<dbReference type="InterPro" id="IPR001223">
    <property type="entry name" value="Glyco_hydro18_cat"/>
</dbReference>
<dbReference type="VEuPathDB" id="VectorBase:LDEU001906"/>
<dbReference type="PROSITE" id="PS51910">
    <property type="entry name" value="GH18_2"/>
    <property type="match status" value="1"/>
</dbReference>
<feature type="compositionally biased region" description="Low complexity" evidence="12">
    <location>
        <begin position="477"/>
        <end position="490"/>
    </location>
</feature>
<dbReference type="InterPro" id="IPR002557">
    <property type="entry name" value="Chitin-bd_dom"/>
</dbReference>
<gene>
    <name evidence="16" type="ORF">B4U80_00495</name>
</gene>
<feature type="region of interest" description="Disordered" evidence="12">
    <location>
        <begin position="464"/>
        <end position="490"/>
    </location>
</feature>
<dbReference type="Proteomes" id="UP000288716">
    <property type="component" value="Unassembled WGS sequence"/>
</dbReference>
<evidence type="ECO:0000256" key="7">
    <source>
        <dbReference type="ARBA" id="ARBA00023203"/>
    </source>
</evidence>
<dbReference type="InterPro" id="IPR017383">
    <property type="entry name" value="ARPC1"/>
</dbReference>
<dbReference type="Gene3D" id="2.130.10.10">
    <property type="entry name" value="YVTN repeat-like/Quinoprotein amine dehydrogenase"/>
    <property type="match status" value="1"/>
</dbReference>
<dbReference type="PROSITE" id="PS50294">
    <property type="entry name" value="WD_REPEATS_REGION"/>
    <property type="match status" value="1"/>
</dbReference>
<comment type="caution">
    <text evidence="16">The sequence shown here is derived from an EMBL/GenBank/DDBJ whole genome shotgun (WGS) entry which is preliminary data.</text>
</comment>
<dbReference type="SUPFAM" id="SSF50978">
    <property type="entry name" value="WD40 repeat-like"/>
    <property type="match status" value="1"/>
</dbReference>
<evidence type="ECO:0000313" key="16">
    <source>
        <dbReference type="EMBL" id="RWS30135.1"/>
    </source>
</evidence>
<dbReference type="EMBL" id="NCKV01000628">
    <property type="protein sequence ID" value="RWS30135.1"/>
    <property type="molecule type" value="Genomic_DNA"/>
</dbReference>
<dbReference type="SUPFAM" id="SSF51445">
    <property type="entry name" value="(Trans)glycosidases"/>
    <property type="match status" value="1"/>
</dbReference>
<feature type="domain" description="EF-hand" evidence="13">
    <location>
        <begin position="1576"/>
        <end position="1611"/>
    </location>
</feature>
<dbReference type="Pfam" id="PF13499">
    <property type="entry name" value="EF-hand_7"/>
    <property type="match status" value="1"/>
</dbReference>
<keyword evidence="4 11" id="KW-0853">WD repeat</keyword>
<evidence type="ECO:0000259" key="13">
    <source>
        <dbReference type="PROSITE" id="PS50222"/>
    </source>
</evidence>
<dbReference type="GO" id="GO:0005975">
    <property type="term" value="P:carbohydrate metabolic process"/>
    <property type="evidence" value="ECO:0007669"/>
    <property type="project" value="InterPro"/>
</dbReference>
<dbReference type="GO" id="GO:0005576">
    <property type="term" value="C:extracellular region"/>
    <property type="evidence" value="ECO:0007669"/>
    <property type="project" value="InterPro"/>
</dbReference>
<dbReference type="PROSITE" id="PS50222">
    <property type="entry name" value="EF_HAND_2"/>
    <property type="match status" value="3"/>
</dbReference>
<dbReference type="InterPro" id="IPR018247">
    <property type="entry name" value="EF_Hand_1_Ca_BS"/>
</dbReference>
<feature type="repeat" description="WD" evidence="11">
    <location>
        <begin position="1647"/>
        <end position="1679"/>
    </location>
</feature>
<dbReference type="PROSITE" id="PS00018">
    <property type="entry name" value="EF_HAND_1"/>
    <property type="match status" value="2"/>
</dbReference>
<keyword evidence="17" id="KW-1185">Reference proteome</keyword>
<name>A0A443SRP6_9ACAR</name>
<dbReference type="GO" id="GO:0051015">
    <property type="term" value="F:actin filament binding"/>
    <property type="evidence" value="ECO:0007669"/>
    <property type="project" value="TreeGrafter"/>
</dbReference>
<dbReference type="InterPro" id="IPR017853">
    <property type="entry name" value="GH"/>
</dbReference>
<evidence type="ECO:0000256" key="9">
    <source>
        <dbReference type="ARBA" id="ARBA00041244"/>
    </source>
</evidence>
<dbReference type="SUPFAM" id="SSF57625">
    <property type="entry name" value="Invertebrate chitin-binding proteins"/>
    <property type="match status" value="2"/>
</dbReference>
<dbReference type="Gene3D" id="3.20.20.80">
    <property type="entry name" value="Glycosidases"/>
    <property type="match status" value="1"/>
</dbReference>